<reference evidence="2 3" key="1">
    <citation type="journal article" date="2011" name="J. Bacteriol.">
        <title>Genome sequence of the algicidal bacterium Kordia algicida OT-1.</title>
        <authorList>
            <person name="Lee H.S."/>
            <person name="Kang S.G."/>
            <person name="Kwon K.K."/>
            <person name="Lee J.H."/>
            <person name="Kim S.J."/>
        </authorList>
    </citation>
    <scope>NUCLEOTIDE SEQUENCE [LARGE SCALE GENOMIC DNA]</scope>
    <source>
        <strain evidence="2 3">OT-1</strain>
    </source>
</reference>
<gene>
    <name evidence="2" type="ORF">KAOT1_09961</name>
</gene>
<name>A9ECH5_9FLAO</name>
<dbReference type="AlphaFoldDB" id="A9ECH5"/>
<dbReference type="eggNOG" id="ENOG50335MN">
    <property type="taxonomic scope" value="Bacteria"/>
</dbReference>
<evidence type="ECO:0000313" key="3">
    <source>
        <dbReference type="Proteomes" id="UP000002945"/>
    </source>
</evidence>
<sequence>MKSFLLTILGFFSVFTICAQEIPESKFIPQLEKKQKELTELLNEKNQLNIEVLIHEKNIKELSAKKEKTKEDEKALQKAEDDKKGLQSDLQSIENKITTKCIEYSEFQTFLAKYQNVAQKTLDKYDVRACELYKEKKETVVETTPEITAESNEDKVKNALETRQNAIDKLVDKKDDFDETIAEMNKNIKMVEADIKDAPANSQELENFKEDLKEKEKSRDSVLKLDAELKKQIMDSCSKFTEYKKFLKKHENVKDSILDLYKARNCRLFVEKDELDPEKYIIVGDNDPVKVDSLFSNNSARQVLASVFSIDSKTNLGTFEVPGDRAFVNFYAENNSDEIKNALNIENQTKDEESYALSIKQIKKKNLITPISSDSILNFIGEVPEGALFKSIQIELREGGIVDTRLVLHSIDGKFEFYFEGTTPVSILNYTRRVKKSFLKYSHYVSLDGKGVYNENALRHLLVKYTEVLDYHPNAGSNYVPDDVAYKFPSDKDKEAKETGRRSYQVINDSHLQHVLDLRTYTDLLGLFGDEANGLFQIEGKADFFIHPFNHNGTAFYYFKKVSPYVRYSRFDEDNDFIAATTPDVATNVLNPNTGDPADYFFFNENKLGLLERSNLEMGLDINLMHFRFAKELPFWMSVYLPFSYNVTKVQTTGTDSGTEIINDINFKTLGYGAGANIEIRRLNNFGLNVGYELKGYSFIGDYARNNLSEPSYLKTQAVKAEVFYYPGEDKSNSIFLRMKSIRDISSSGDDSFFQLQVGYRFTLGVGAIKAK</sequence>
<feature type="coiled-coil region" evidence="1">
    <location>
        <begin position="149"/>
        <end position="225"/>
    </location>
</feature>
<feature type="coiled-coil region" evidence="1">
    <location>
        <begin position="28"/>
        <end position="96"/>
    </location>
</feature>
<evidence type="ECO:0000313" key="2">
    <source>
        <dbReference type="EMBL" id="EDP94365.1"/>
    </source>
</evidence>
<dbReference type="HOGENOM" id="CLU_362001_0_0_10"/>
<dbReference type="STRING" id="391587.KAOT1_09961"/>
<dbReference type="RefSeq" id="WP_007094551.1">
    <property type="nucleotide sequence ID" value="NZ_CP142125.1"/>
</dbReference>
<keyword evidence="1" id="KW-0175">Coiled coil</keyword>
<dbReference type="Proteomes" id="UP000002945">
    <property type="component" value="Unassembled WGS sequence"/>
</dbReference>
<dbReference type="EMBL" id="ABIB01000019">
    <property type="protein sequence ID" value="EDP94365.1"/>
    <property type="molecule type" value="Genomic_DNA"/>
</dbReference>
<keyword evidence="3" id="KW-1185">Reference proteome</keyword>
<accession>A9ECH5</accession>
<comment type="caution">
    <text evidence="2">The sequence shown here is derived from an EMBL/GenBank/DDBJ whole genome shotgun (WGS) entry which is preliminary data.</text>
</comment>
<protein>
    <submittedName>
        <fullName evidence="2">Uncharacterized protein</fullName>
    </submittedName>
</protein>
<organism evidence="2 3">
    <name type="scientific">Kordia algicida OT-1</name>
    <dbReference type="NCBI Taxonomy" id="391587"/>
    <lineage>
        <taxon>Bacteria</taxon>
        <taxon>Pseudomonadati</taxon>
        <taxon>Bacteroidota</taxon>
        <taxon>Flavobacteriia</taxon>
        <taxon>Flavobacteriales</taxon>
        <taxon>Flavobacteriaceae</taxon>
        <taxon>Kordia</taxon>
    </lineage>
</organism>
<proteinExistence type="predicted"/>
<evidence type="ECO:0000256" key="1">
    <source>
        <dbReference type="SAM" id="Coils"/>
    </source>
</evidence>
<dbReference type="OrthoDB" id="1399842at2"/>